<evidence type="ECO:0000313" key="2">
    <source>
        <dbReference type="Proteomes" id="UP000292052"/>
    </source>
</evidence>
<sequence length="133" mass="15390">MSSDSEIHCTPSEITVKVKSASANLLPEKSRERYEVIYRKFMDWRLKNKVQSFSENILMAYFDELPNKMKPSSLWAIYSMLRSTIVIHNNINIADYSKPQALLKRKSDVFPSKKSKLLSANDIKTFLQNAPDE</sequence>
<dbReference type="EMBL" id="QDEB01019426">
    <property type="protein sequence ID" value="RZC41182.1"/>
    <property type="molecule type" value="Genomic_DNA"/>
</dbReference>
<dbReference type="Proteomes" id="UP000292052">
    <property type="component" value="Unassembled WGS sequence"/>
</dbReference>
<gene>
    <name evidence="1" type="ORF">BDFB_014614</name>
</gene>
<proteinExistence type="predicted"/>
<evidence type="ECO:0000313" key="1">
    <source>
        <dbReference type="EMBL" id="RZC41182.1"/>
    </source>
</evidence>
<organism evidence="1 2">
    <name type="scientific">Asbolus verrucosus</name>
    <name type="common">Desert ironclad beetle</name>
    <dbReference type="NCBI Taxonomy" id="1661398"/>
    <lineage>
        <taxon>Eukaryota</taxon>
        <taxon>Metazoa</taxon>
        <taxon>Ecdysozoa</taxon>
        <taxon>Arthropoda</taxon>
        <taxon>Hexapoda</taxon>
        <taxon>Insecta</taxon>
        <taxon>Pterygota</taxon>
        <taxon>Neoptera</taxon>
        <taxon>Endopterygota</taxon>
        <taxon>Coleoptera</taxon>
        <taxon>Polyphaga</taxon>
        <taxon>Cucujiformia</taxon>
        <taxon>Tenebrionidae</taxon>
        <taxon>Pimeliinae</taxon>
        <taxon>Asbolus</taxon>
    </lineage>
</organism>
<protein>
    <submittedName>
        <fullName evidence="1">Uncharacterized protein</fullName>
    </submittedName>
</protein>
<dbReference type="OrthoDB" id="6764350at2759"/>
<comment type="caution">
    <text evidence="1">The sequence shown here is derived from an EMBL/GenBank/DDBJ whole genome shotgun (WGS) entry which is preliminary data.</text>
</comment>
<dbReference type="AlphaFoldDB" id="A0A482W7Q6"/>
<name>A0A482W7Q6_ASBVE</name>
<accession>A0A482W7Q6</accession>
<reference evidence="1 2" key="1">
    <citation type="submission" date="2017-03" db="EMBL/GenBank/DDBJ databases">
        <title>Genome of the blue death feigning beetle - Asbolus verrucosus.</title>
        <authorList>
            <person name="Rider S.D."/>
        </authorList>
    </citation>
    <scope>NUCLEOTIDE SEQUENCE [LARGE SCALE GENOMIC DNA]</scope>
    <source>
        <strain evidence="1">Butters</strain>
        <tissue evidence="1">Head and leg muscle</tissue>
    </source>
</reference>
<keyword evidence="2" id="KW-1185">Reference proteome</keyword>
<dbReference type="STRING" id="1661398.A0A482W7Q6"/>